<dbReference type="AlphaFoldDB" id="A0A2P7QLP2"/>
<dbReference type="SMART" id="SM00702">
    <property type="entry name" value="P4Hc"/>
    <property type="match status" value="1"/>
</dbReference>
<dbReference type="Pfam" id="PF13640">
    <property type="entry name" value="2OG-FeII_Oxy_3"/>
    <property type="match status" value="1"/>
</dbReference>
<evidence type="ECO:0000259" key="7">
    <source>
        <dbReference type="PROSITE" id="PS51471"/>
    </source>
</evidence>
<accession>A0A2P7QLP2</accession>
<dbReference type="GO" id="GO:0051213">
    <property type="term" value="F:dioxygenase activity"/>
    <property type="evidence" value="ECO:0007669"/>
    <property type="project" value="UniProtKB-KW"/>
</dbReference>
<dbReference type="Proteomes" id="UP000241167">
    <property type="component" value="Unassembled WGS sequence"/>
</dbReference>
<dbReference type="InterPro" id="IPR044862">
    <property type="entry name" value="Pro_4_hyd_alph_FE2OG_OXY"/>
</dbReference>
<evidence type="ECO:0000256" key="2">
    <source>
        <dbReference type="ARBA" id="ARBA00022723"/>
    </source>
</evidence>
<evidence type="ECO:0000256" key="5">
    <source>
        <dbReference type="ARBA" id="ARBA00023002"/>
    </source>
</evidence>
<dbReference type="GO" id="GO:0005506">
    <property type="term" value="F:iron ion binding"/>
    <property type="evidence" value="ECO:0007669"/>
    <property type="project" value="InterPro"/>
</dbReference>
<comment type="cofactor">
    <cofactor evidence="1">
        <name>L-ascorbate</name>
        <dbReference type="ChEBI" id="CHEBI:38290"/>
    </cofactor>
</comment>
<dbReference type="GO" id="GO:0016705">
    <property type="term" value="F:oxidoreductase activity, acting on paired donors, with incorporation or reduction of molecular oxygen"/>
    <property type="evidence" value="ECO:0007669"/>
    <property type="project" value="InterPro"/>
</dbReference>
<evidence type="ECO:0000256" key="6">
    <source>
        <dbReference type="ARBA" id="ARBA00023004"/>
    </source>
</evidence>
<keyword evidence="9" id="KW-1185">Reference proteome</keyword>
<keyword evidence="4" id="KW-0223">Dioxygenase</keyword>
<protein>
    <recommendedName>
        <fullName evidence="7">Fe2OG dioxygenase domain-containing protein</fullName>
    </recommendedName>
</protein>
<evidence type="ECO:0000313" key="9">
    <source>
        <dbReference type="Proteomes" id="UP000241167"/>
    </source>
</evidence>
<dbReference type="OrthoDB" id="9812472at2"/>
<keyword evidence="2" id="KW-0479">Metal-binding</keyword>
<keyword evidence="3" id="KW-0847">Vitamin C</keyword>
<dbReference type="InterPro" id="IPR006620">
    <property type="entry name" value="Pro_4_hyd_alph"/>
</dbReference>
<dbReference type="RefSeq" id="WP_106514080.1">
    <property type="nucleotide sequence ID" value="NZ_PXYI01000005.1"/>
</dbReference>
<gene>
    <name evidence="8" type="ORF">C7I55_16325</name>
</gene>
<evidence type="ECO:0000256" key="1">
    <source>
        <dbReference type="ARBA" id="ARBA00001961"/>
    </source>
</evidence>
<proteinExistence type="predicted"/>
<dbReference type="EMBL" id="PXYI01000005">
    <property type="protein sequence ID" value="PSJ38886.1"/>
    <property type="molecule type" value="Genomic_DNA"/>
</dbReference>
<dbReference type="GO" id="GO:0031418">
    <property type="term" value="F:L-ascorbic acid binding"/>
    <property type="evidence" value="ECO:0007669"/>
    <property type="project" value="UniProtKB-KW"/>
</dbReference>
<dbReference type="PROSITE" id="PS51471">
    <property type="entry name" value="FE2OG_OXY"/>
    <property type="match status" value="1"/>
</dbReference>
<evidence type="ECO:0000256" key="3">
    <source>
        <dbReference type="ARBA" id="ARBA00022896"/>
    </source>
</evidence>
<dbReference type="InterPro" id="IPR005123">
    <property type="entry name" value="Oxoglu/Fe-dep_dioxygenase_dom"/>
</dbReference>
<evidence type="ECO:0000313" key="8">
    <source>
        <dbReference type="EMBL" id="PSJ38886.1"/>
    </source>
</evidence>
<name>A0A2P7QLP2_9SPHN</name>
<keyword evidence="6" id="KW-0408">Iron</keyword>
<feature type="domain" description="Fe2OG dioxygenase" evidence="7">
    <location>
        <begin position="84"/>
        <end position="179"/>
    </location>
</feature>
<keyword evidence="5" id="KW-0560">Oxidoreductase</keyword>
<evidence type="ECO:0000256" key="4">
    <source>
        <dbReference type="ARBA" id="ARBA00022964"/>
    </source>
</evidence>
<organism evidence="8 9">
    <name type="scientific">Allosphingosinicella deserti</name>
    <dbReference type="NCBI Taxonomy" id="2116704"/>
    <lineage>
        <taxon>Bacteria</taxon>
        <taxon>Pseudomonadati</taxon>
        <taxon>Pseudomonadota</taxon>
        <taxon>Alphaproteobacteria</taxon>
        <taxon>Sphingomonadales</taxon>
        <taxon>Sphingomonadaceae</taxon>
        <taxon>Allosphingosinicella</taxon>
    </lineage>
</organism>
<dbReference type="Gene3D" id="2.60.120.620">
    <property type="entry name" value="q2cbj1_9rhob like domain"/>
    <property type="match status" value="1"/>
</dbReference>
<comment type="caution">
    <text evidence="8">The sequence shown here is derived from an EMBL/GenBank/DDBJ whole genome shotgun (WGS) entry which is preliminary data.</text>
</comment>
<sequence>MQPFWDRADALAGSECDRAIALAQAGLLQPALVFGQDGYAPNPSVRQVDTSFHARSSETGWLFDIVDGLFAEAAQAMGVSVAPMREDLQILRYRPGNHFQMWHSDAGHDLHGARTLSISIELSEAGDYDGGDLEIVPHALKRTRPLRRGAARIFPSQALHRVTPVTRGTRWALVNWTGSA</sequence>
<reference evidence="8 9" key="1">
    <citation type="submission" date="2018-03" db="EMBL/GenBank/DDBJ databases">
        <title>The draft genome of Sphingosinicella sp. GL-C-18.</title>
        <authorList>
            <person name="Liu L."/>
            <person name="Li L."/>
            <person name="Liang L."/>
            <person name="Zhang X."/>
            <person name="Wang T."/>
        </authorList>
    </citation>
    <scope>NUCLEOTIDE SEQUENCE [LARGE SCALE GENOMIC DNA]</scope>
    <source>
        <strain evidence="8 9">GL-C-18</strain>
    </source>
</reference>
<dbReference type="SUPFAM" id="SSF51197">
    <property type="entry name" value="Clavaminate synthase-like"/>
    <property type="match status" value="1"/>
</dbReference>